<dbReference type="WBParaSite" id="Pan_g12796.t1">
    <property type="protein sequence ID" value="Pan_g12796.t1"/>
    <property type="gene ID" value="Pan_g12796"/>
</dbReference>
<protein>
    <submittedName>
        <fullName evidence="3">BTB domain-containing protein</fullName>
    </submittedName>
</protein>
<dbReference type="InterPro" id="IPR000210">
    <property type="entry name" value="BTB/POZ_dom"/>
</dbReference>
<evidence type="ECO:0000313" key="3">
    <source>
        <dbReference type="WBParaSite" id="Pan_g12796.t1"/>
    </source>
</evidence>
<evidence type="ECO:0000259" key="1">
    <source>
        <dbReference type="PROSITE" id="PS50097"/>
    </source>
</evidence>
<dbReference type="PROSITE" id="PS50097">
    <property type="entry name" value="BTB"/>
    <property type="match status" value="1"/>
</dbReference>
<dbReference type="CDD" id="cd18186">
    <property type="entry name" value="BTB_POZ_ZBTB_KLHL-like"/>
    <property type="match status" value="1"/>
</dbReference>
<dbReference type="InterPro" id="IPR011333">
    <property type="entry name" value="SKP1/BTB/POZ_sf"/>
</dbReference>
<keyword evidence="2" id="KW-1185">Reference proteome</keyword>
<dbReference type="Proteomes" id="UP000492821">
    <property type="component" value="Unassembled WGS sequence"/>
</dbReference>
<dbReference type="Pfam" id="PF00651">
    <property type="entry name" value="BTB"/>
    <property type="match status" value="1"/>
</dbReference>
<reference evidence="2" key="1">
    <citation type="journal article" date="2013" name="Genetics">
        <title>The draft genome and transcriptome of Panagrellus redivivus are shaped by the harsh demands of a free-living lifestyle.</title>
        <authorList>
            <person name="Srinivasan J."/>
            <person name="Dillman A.R."/>
            <person name="Macchietto M.G."/>
            <person name="Heikkinen L."/>
            <person name="Lakso M."/>
            <person name="Fracchia K.M."/>
            <person name="Antoshechkin I."/>
            <person name="Mortazavi A."/>
            <person name="Wong G."/>
            <person name="Sternberg P.W."/>
        </authorList>
    </citation>
    <scope>NUCLEOTIDE SEQUENCE [LARGE SCALE GENOMIC DNA]</scope>
    <source>
        <strain evidence="2">MT8872</strain>
    </source>
</reference>
<organism evidence="2 3">
    <name type="scientific">Panagrellus redivivus</name>
    <name type="common">Microworm</name>
    <dbReference type="NCBI Taxonomy" id="6233"/>
    <lineage>
        <taxon>Eukaryota</taxon>
        <taxon>Metazoa</taxon>
        <taxon>Ecdysozoa</taxon>
        <taxon>Nematoda</taxon>
        <taxon>Chromadorea</taxon>
        <taxon>Rhabditida</taxon>
        <taxon>Tylenchina</taxon>
        <taxon>Panagrolaimomorpha</taxon>
        <taxon>Panagrolaimoidea</taxon>
        <taxon>Panagrolaimidae</taxon>
        <taxon>Panagrellus</taxon>
    </lineage>
</organism>
<name>A0A7E4UU07_PANRE</name>
<dbReference type="AlphaFoldDB" id="A0A7E4UU07"/>
<accession>A0A7E4UU07</accession>
<dbReference type="SMART" id="SM00225">
    <property type="entry name" value="BTB"/>
    <property type="match status" value="1"/>
</dbReference>
<reference evidence="3" key="2">
    <citation type="submission" date="2020-10" db="UniProtKB">
        <authorList>
            <consortium name="WormBaseParasite"/>
        </authorList>
    </citation>
    <scope>IDENTIFICATION</scope>
</reference>
<feature type="domain" description="BTB" evidence="1">
    <location>
        <begin position="63"/>
        <end position="130"/>
    </location>
</feature>
<dbReference type="PANTHER" id="PTHR24413">
    <property type="entry name" value="SPECKLE-TYPE POZ PROTEIN"/>
    <property type="match status" value="1"/>
</dbReference>
<dbReference type="Gene3D" id="3.30.710.10">
    <property type="entry name" value="Potassium Channel Kv1.1, Chain A"/>
    <property type="match status" value="1"/>
</dbReference>
<dbReference type="SUPFAM" id="SSF54695">
    <property type="entry name" value="POZ domain"/>
    <property type="match status" value="1"/>
</dbReference>
<sequence length="175" mass="20355">MTCMTGNPSLIIQNTSVPDHKFITLKNVLSVLFAFNVWPSLNKESPNMSVKNYKKLYLRSKKSDVTLVIGDYELPAHRFILSERSEYFKTMFSSNFIEARSDKITLKETDLKTFESVLKYIYTGKFNQLHDAQKNRIHSDELFEILVCARFYMVDNLALEVISHIKKVRTAQNCK</sequence>
<proteinExistence type="predicted"/>
<evidence type="ECO:0000313" key="2">
    <source>
        <dbReference type="Proteomes" id="UP000492821"/>
    </source>
</evidence>